<dbReference type="PANTHER" id="PTHR43780:SF2">
    <property type="entry name" value="1-AMINOCYCLOPROPANE-1-CARBOXYLATE DEAMINASE-RELATED"/>
    <property type="match status" value="1"/>
</dbReference>
<evidence type="ECO:0000256" key="3">
    <source>
        <dbReference type="ARBA" id="ARBA00022898"/>
    </source>
</evidence>
<dbReference type="EMBL" id="AAOE01000005">
    <property type="protein sequence ID" value="EAR10273.1"/>
    <property type="molecule type" value="Genomic_DNA"/>
</dbReference>
<dbReference type="InterPro" id="IPR036052">
    <property type="entry name" value="TrpB-like_PALP_sf"/>
</dbReference>
<dbReference type="PIRSF" id="PIRSF006278">
    <property type="entry name" value="ACCD_DCysDesulf"/>
    <property type="match status" value="1"/>
</dbReference>
<dbReference type="GO" id="GO:0019148">
    <property type="term" value="F:D-cysteine desulfhydrase activity"/>
    <property type="evidence" value="ECO:0007669"/>
    <property type="project" value="TreeGrafter"/>
</dbReference>
<dbReference type="HOGENOM" id="CLU_048897_0_0_6"/>
<comment type="caution">
    <text evidence="7">The sequence shown here is derived from an EMBL/GenBank/DDBJ whole genome shotgun (WGS) entry which is preliminary data.</text>
</comment>
<dbReference type="PANTHER" id="PTHR43780">
    <property type="entry name" value="1-AMINOCYCLOPROPANE-1-CARBOXYLATE DEAMINASE-RELATED"/>
    <property type="match status" value="1"/>
</dbReference>
<evidence type="ECO:0000256" key="5">
    <source>
        <dbReference type="PIRSR" id="PIRSR006278-2"/>
    </source>
</evidence>
<evidence type="ECO:0000256" key="4">
    <source>
        <dbReference type="PIRSR" id="PIRSR006278-1"/>
    </source>
</evidence>
<dbReference type="Pfam" id="PF00291">
    <property type="entry name" value="PALP"/>
    <property type="match status" value="1"/>
</dbReference>
<sequence>MLSKGLVFPETLPLTDWPGRPGLQILRGDLLNPVVSGNKLFKLRPLLQQATKQKASTLISVGGRYSNHLHALSWAARATGLASVGLVRGFPEQELTPTLADCQRWGMQLEFLPPKDYQERHKTEFWQTWTSRFPESFAIEEGGWSEQAIKGSSQWWQYLPSDIDCVVCAVGSGATLAGLLRAAPQGVRVVGVPVYRDPQHYQSLVMRLMEMSIATEPLELLVPQADRGFGKLTTEQQAFRVLFTETTGVSTDPVYTSKVVHAVDQWWHESEALRRWRTVVIHTGGLQGNRS</sequence>
<comment type="similarity">
    <text evidence="2">Belongs to the ACC deaminase/D-cysteine desulfhydrase family.</text>
</comment>
<dbReference type="AlphaFoldDB" id="A4BCK7"/>
<keyword evidence="8" id="KW-1185">Reference proteome</keyword>
<keyword evidence="3 5" id="KW-0663">Pyridoxal phosphate</keyword>
<evidence type="ECO:0000259" key="6">
    <source>
        <dbReference type="Pfam" id="PF00291"/>
    </source>
</evidence>
<evidence type="ECO:0000313" key="7">
    <source>
        <dbReference type="EMBL" id="EAR10273.1"/>
    </source>
</evidence>
<dbReference type="SUPFAM" id="SSF53686">
    <property type="entry name" value="Tryptophan synthase beta subunit-like PLP-dependent enzymes"/>
    <property type="match status" value="1"/>
</dbReference>
<comment type="cofactor">
    <cofactor evidence="1">
        <name>pyridoxal 5'-phosphate</name>
        <dbReference type="ChEBI" id="CHEBI:597326"/>
    </cofactor>
</comment>
<gene>
    <name evidence="7" type="ORF">MED297_13657</name>
</gene>
<dbReference type="InterPro" id="IPR027278">
    <property type="entry name" value="ACCD_DCysDesulf"/>
</dbReference>
<accession>A4BCK7</accession>
<reference evidence="7 8" key="1">
    <citation type="submission" date="2006-02" db="EMBL/GenBank/DDBJ databases">
        <authorList>
            <person name="Pinhassi J."/>
            <person name="Pedros-Alio C."/>
            <person name="Ferriera S."/>
            <person name="Johnson J."/>
            <person name="Kravitz S."/>
            <person name="Halpern A."/>
            <person name="Remington K."/>
            <person name="Beeson K."/>
            <person name="Tran B."/>
            <person name="Rogers Y.-H."/>
            <person name="Friedman R."/>
            <person name="Venter J.C."/>
        </authorList>
    </citation>
    <scope>NUCLEOTIDE SEQUENCE [LARGE SCALE GENOMIC DNA]</scope>
    <source>
        <strain evidence="7 8">MED297</strain>
    </source>
</reference>
<dbReference type="STRING" id="314283.MED297_13657"/>
<name>A4BCK7_9GAMM</name>
<evidence type="ECO:0000313" key="8">
    <source>
        <dbReference type="Proteomes" id="UP000005953"/>
    </source>
</evidence>
<feature type="modified residue" description="N6-(pyridoxal phosphate)lysine" evidence="5">
    <location>
        <position position="39"/>
    </location>
</feature>
<dbReference type="Proteomes" id="UP000005953">
    <property type="component" value="Unassembled WGS sequence"/>
</dbReference>
<dbReference type="RefSeq" id="WP_008042644.1">
    <property type="nucleotide sequence ID" value="NZ_CH724149.1"/>
</dbReference>
<dbReference type="InterPro" id="IPR001926">
    <property type="entry name" value="TrpB-like_PALP"/>
</dbReference>
<evidence type="ECO:0000256" key="2">
    <source>
        <dbReference type="ARBA" id="ARBA00008639"/>
    </source>
</evidence>
<feature type="active site" description="Nucleophile" evidence="4">
    <location>
        <position position="66"/>
    </location>
</feature>
<organism evidence="7 8">
    <name type="scientific">Reinekea blandensis MED297</name>
    <dbReference type="NCBI Taxonomy" id="314283"/>
    <lineage>
        <taxon>Bacteria</taxon>
        <taxon>Pseudomonadati</taxon>
        <taxon>Pseudomonadota</taxon>
        <taxon>Gammaproteobacteria</taxon>
        <taxon>Oceanospirillales</taxon>
        <taxon>Saccharospirillaceae</taxon>
        <taxon>Reinekea</taxon>
    </lineage>
</organism>
<evidence type="ECO:0000256" key="1">
    <source>
        <dbReference type="ARBA" id="ARBA00001933"/>
    </source>
</evidence>
<feature type="domain" description="Tryptophan synthase beta chain-like PALP" evidence="6">
    <location>
        <begin position="29"/>
        <end position="284"/>
    </location>
</feature>
<proteinExistence type="inferred from homology"/>
<dbReference type="Gene3D" id="3.40.50.1100">
    <property type="match status" value="2"/>
</dbReference>
<protein>
    <submittedName>
        <fullName evidence="7">1-aminocyclopropane-1-carboxylate deaminase</fullName>
    </submittedName>
</protein>